<protein>
    <submittedName>
        <fullName evidence="3">CHRD domain-containing protein</fullName>
    </submittedName>
</protein>
<feature type="signal peptide" evidence="1">
    <location>
        <begin position="1"/>
        <end position="26"/>
    </location>
</feature>
<dbReference type="PROSITE" id="PS50933">
    <property type="entry name" value="CHRD"/>
    <property type="match status" value="1"/>
</dbReference>
<dbReference type="SMART" id="SM00754">
    <property type="entry name" value="CHRD"/>
    <property type="match status" value="1"/>
</dbReference>
<feature type="domain" description="CHRD" evidence="2">
    <location>
        <begin position="39"/>
        <end position="162"/>
    </location>
</feature>
<dbReference type="RefSeq" id="WP_163916678.1">
    <property type="nucleotide sequence ID" value="NZ_JAAGWD010000010.1"/>
</dbReference>
<dbReference type="Proteomes" id="UP000474777">
    <property type="component" value="Unassembled WGS sequence"/>
</dbReference>
<dbReference type="EMBL" id="JAAGWD010000010">
    <property type="protein sequence ID" value="NEM99476.1"/>
    <property type="molecule type" value="Genomic_DNA"/>
</dbReference>
<evidence type="ECO:0000259" key="2">
    <source>
        <dbReference type="PROSITE" id="PS50933"/>
    </source>
</evidence>
<dbReference type="InterPro" id="IPR010895">
    <property type="entry name" value="CHRD"/>
</dbReference>
<reference evidence="3 4" key="1">
    <citation type="submission" date="2020-02" db="EMBL/GenBank/DDBJ databases">
        <authorList>
            <person name="Kim M.K."/>
        </authorList>
    </citation>
    <scope>NUCLEOTIDE SEQUENCE [LARGE SCALE GENOMIC DNA]</scope>
    <source>
        <strain evidence="3 4">BT327</strain>
    </source>
</reference>
<evidence type="ECO:0000313" key="3">
    <source>
        <dbReference type="EMBL" id="NEM99476.1"/>
    </source>
</evidence>
<feature type="chain" id="PRO_5025465816" evidence="1">
    <location>
        <begin position="27"/>
        <end position="162"/>
    </location>
</feature>
<proteinExistence type="predicted"/>
<organism evidence="3 4">
    <name type="scientific">Pontibacter burrus</name>
    <dbReference type="NCBI Taxonomy" id="2704466"/>
    <lineage>
        <taxon>Bacteria</taxon>
        <taxon>Pseudomonadati</taxon>
        <taxon>Bacteroidota</taxon>
        <taxon>Cytophagia</taxon>
        <taxon>Cytophagales</taxon>
        <taxon>Hymenobacteraceae</taxon>
        <taxon>Pontibacter</taxon>
    </lineage>
</organism>
<evidence type="ECO:0000313" key="4">
    <source>
        <dbReference type="Proteomes" id="UP000474777"/>
    </source>
</evidence>
<dbReference type="PROSITE" id="PS51257">
    <property type="entry name" value="PROKAR_LIPOPROTEIN"/>
    <property type="match status" value="1"/>
</dbReference>
<accession>A0A6B3LYQ9</accession>
<dbReference type="Pfam" id="PF07452">
    <property type="entry name" value="CHRD"/>
    <property type="match status" value="1"/>
</dbReference>
<dbReference type="AlphaFoldDB" id="A0A6B3LYQ9"/>
<comment type="caution">
    <text evidence="3">The sequence shown here is derived from an EMBL/GenBank/DDBJ whole genome shotgun (WGS) entry which is preliminary data.</text>
</comment>
<keyword evidence="4" id="KW-1185">Reference proteome</keyword>
<gene>
    <name evidence="3" type="ORF">GXP69_17400</name>
</gene>
<keyword evidence="1" id="KW-0732">Signal</keyword>
<sequence>MKTTLFRSLRLLAMCMSLLAFTVACDDDDDDDLPIIDDDLEFENIALSGANERPKVITDGTGTFNGEYDPASNTLTYSLSWTLGEPTDSTIMMHFHGPADTTTSAGIQIPILGHTRNYTGTFSGSATLTDQQEQQLEDGLWYVNIHSGTHRNGELRGQLLED</sequence>
<name>A0A6B3LYQ9_9BACT</name>
<evidence type="ECO:0000256" key="1">
    <source>
        <dbReference type="SAM" id="SignalP"/>
    </source>
</evidence>